<dbReference type="EMBL" id="JBGNUJ010000010">
    <property type="protein sequence ID" value="KAL3954437.1"/>
    <property type="molecule type" value="Genomic_DNA"/>
</dbReference>
<evidence type="ECO:0000313" key="1">
    <source>
        <dbReference type="EMBL" id="KAL3954437.1"/>
    </source>
</evidence>
<accession>A0ACC4DF48</accession>
<dbReference type="Proteomes" id="UP001638806">
    <property type="component" value="Unassembled WGS sequence"/>
</dbReference>
<keyword evidence="2" id="KW-1185">Reference proteome</keyword>
<sequence length="631" mass="69278">MQEFAKTYGRGRVYERHPASMACFCVREPVDDLASIYKLLFTSPHNSPKSSARHRFGRQLACQVELCDSVQLTLGSLSQVSGLRHNRPWAACGATQSYSTSPAPLPSSCSSTDSRGSRYRLRVPRVDGFLIATQKSQHKQTMERQRSHEMEPPEAIETHSFPPGTPSSDQPPQTPASQRTNTPDHVTGKRSTPPAEPPKTVTTWSPPRALPNPRDHTTGQLDQTGDEYLPREVDEFGEKKVMSNGHLLGGRLYRCRTFLVANRGDKLFMLATECAKMLGYRDSYLLFNKNRSLYKIVASQVEKDDLVQRKILPFSFRSRQVAIVTARSMFRQFGSRVIEDGRRGFTEADAAGEKRPGPQSRAMAESTNKHLPSSPRTEVALSTVTKTPDAPRSQLAGMTAAPPKNTAATPCSVAASTYSSGAYSRNLSSTGNGTSSRQITGPLYHPAMDMISTAHEALVPPPDLVGVSGNSSCQRNTPYDHTQTDWPHRSEQPSSPGTNEQQPAGSNNRIAAAVLPHISAYTTASIAATQPLVPPTHPPQAFREHPYPQPLQSHYSTNRPIWSQTLGQSTGTYATQYESVHPAQPPVFHMEQPRAGQDEPIMPFGRQHGSGYGMYLVNQVPRGYTPHTGPG</sequence>
<proteinExistence type="predicted"/>
<protein>
    <submittedName>
        <fullName evidence="1">Uncharacterized protein</fullName>
    </submittedName>
</protein>
<gene>
    <name evidence="1" type="ORF">ACCO45_010000</name>
</gene>
<organism evidence="1 2">
    <name type="scientific">Purpureocillium lilacinum</name>
    <name type="common">Paecilomyces lilacinus</name>
    <dbReference type="NCBI Taxonomy" id="33203"/>
    <lineage>
        <taxon>Eukaryota</taxon>
        <taxon>Fungi</taxon>
        <taxon>Dikarya</taxon>
        <taxon>Ascomycota</taxon>
        <taxon>Pezizomycotina</taxon>
        <taxon>Sordariomycetes</taxon>
        <taxon>Hypocreomycetidae</taxon>
        <taxon>Hypocreales</taxon>
        <taxon>Ophiocordycipitaceae</taxon>
        <taxon>Purpureocillium</taxon>
    </lineage>
</organism>
<evidence type="ECO:0000313" key="2">
    <source>
        <dbReference type="Proteomes" id="UP001638806"/>
    </source>
</evidence>
<reference evidence="1" key="1">
    <citation type="submission" date="2024-12" db="EMBL/GenBank/DDBJ databases">
        <title>Comparative genomics and development of molecular markers within Purpureocillium lilacinum and among Purpureocillium species.</title>
        <authorList>
            <person name="Yeh Z.-Y."/>
            <person name="Ni N.-T."/>
            <person name="Lo P.-H."/>
            <person name="Mushyakhwo K."/>
            <person name="Lin C.-F."/>
            <person name="Nai Y.-S."/>
        </authorList>
    </citation>
    <scope>NUCLEOTIDE SEQUENCE</scope>
    <source>
        <strain evidence="1">NCHU-NPUST-175</strain>
    </source>
</reference>
<name>A0ACC4DF48_PURLI</name>
<comment type="caution">
    <text evidence="1">The sequence shown here is derived from an EMBL/GenBank/DDBJ whole genome shotgun (WGS) entry which is preliminary data.</text>
</comment>